<protein>
    <submittedName>
        <fullName evidence="2">Uncharacterized protein</fullName>
    </submittedName>
</protein>
<dbReference type="EMBL" id="AAACIV010000019">
    <property type="protein sequence ID" value="EAA7254709.1"/>
    <property type="molecule type" value="Genomic_DNA"/>
</dbReference>
<feature type="transmembrane region" description="Helical" evidence="1">
    <location>
        <begin position="6"/>
        <end position="24"/>
    </location>
</feature>
<keyword evidence="1" id="KW-0812">Transmembrane</keyword>
<evidence type="ECO:0000256" key="1">
    <source>
        <dbReference type="SAM" id="Phobius"/>
    </source>
</evidence>
<comment type="caution">
    <text evidence="2">The sequence shown here is derived from an EMBL/GenBank/DDBJ whole genome shotgun (WGS) entry which is preliminary data.</text>
</comment>
<sequence length="110" mass="13148">MEKLKYLVALLGHTILTLTGFYFYSFSASWDEALQQLLDEGSLVTVNKHNAIFYYGENFFEVWIANRWYAYGWLNRCNGRSPDDCQQFRPHFRTMYRLHQMVQAYRRGTA</sequence>
<name>A0A3V2NXS6_SALET</name>
<keyword evidence="1" id="KW-0472">Membrane</keyword>
<keyword evidence="1" id="KW-1133">Transmembrane helix</keyword>
<organism evidence="2">
    <name type="scientific">Salmonella enterica I</name>
    <dbReference type="NCBI Taxonomy" id="59201"/>
    <lineage>
        <taxon>Bacteria</taxon>
        <taxon>Pseudomonadati</taxon>
        <taxon>Pseudomonadota</taxon>
        <taxon>Gammaproteobacteria</taxon>
        <taxon>Enterobacterales</taxon>
        <taxon>Enterobacteriaceae</taxon>
        <taxon>Salmonella</taxon>
    </lineage>
</organism>
<dbReference type="AlphaFoldDB" id="A0A3V2NXS6"/>
<reference evidence="2" key="1">
    <citation type="submission" date="2018-07" db="EMBL/GenBank/DDBJ databases">
        <authorList>
            <person name="Ashton P.M."/>
            <person name="Dallman T."/>
            <person name="Nair S."/>
            <person name="De Pinna E."/>
            <person name="Peters T."/>
            <person name="Grant K."/>
        </authorList>
    </citation>
    <scope>NUCLEOTIDE SEQUENCE [LARGE SCALE GENOMIC DNA]</scope>
    <source>
        <strain evidence="2">440016</strain>
    </source>
</reference>
<dbReference type="Proteomes" id="UP000839682">
    <property type="component" value="Unassembled WGS sequence"/>
</dbReference>
<evidence type="ECO:0000313" key="2">
    <source>
        <dbReference type="EMBL" id="EAA7254709.1"/>
    </source>
</evidence>
<accession>A0A3V2NXS6</accession>
<gene>
    <name evidence="2" type="ORF">DSF98_18800</name>
</gene>
<proteinExistence type="predicted"/>